<sequence length="754" mass="78462">MPQEPQSGCGRKTNGILLNACPTRHRLGRSSQSSHLLGAAESVCGPGGAADDEREDGDTIEENDNEVDVHNADDEEEVDLSAESGYVASICSAASKSRTRSPSENCRAGFKPSTSPSNVTPVACTQHTRTTRVRIVDKRLDSDDYSTGPGAKSLRDGARPLSLDCLLTANETAPTTTSSILNPTSSGSTANGGSQKHVTLLTASSSEPSPLTPVSYFSTGVVHTMTDFAFTDQDDEYRPNLVIGDVSETSRKRGEPGSGHHTERRHSSFIQGCLTNSVSSTPTVAATSGSGRASALKRCNTSTSVYYSSAMASATENCAGAVPVVATTTSSCHLPSSPLPSRKTTVKSSHRHRRYRPRSRRHISPFLHHEAEGQYTPTSPVRSGNGHHRASLPCSAGGGCGGSLRLSSPHPSSSRHSQTANGSIPPSASSALASDCEDEAVLSYGNNTRLSTPVEPICVVNLANPESQNSDLDGCDDAALLSSAVAPQKRVNLVVDGVRFVVDVAVLQAHPNTMLGRMFSSSFYEASTLALGGAVASAAAAAAGEGWTAAASVRRRPSTCESRTSTGVGVCGPSTANSIAGSSSMCASSAASSSRNSICSSTRAHVDHWANEADCAAFTSAVLMLSKHTTCSTRSAPACCLTSGGGGGGGCSNGCLGRLTSPYTRTVDIPVAVGADISATVFRVILDYYLTGKMSCPPGVSVRELKRAYKQFFTLDCCSCTLESSPRSPSATTRVTLRLLRLRHPSSVVPILTA</sequence>
<dbReference type="Gene3D" id="3.30.710.10">
    <property type="entry name" value="Potassium Channel Kv1.1, Chain A"/>
    <property type="match status" value="1"/>
</dbReference>
<feature type="region of interest" description="Disordered" evidence="3">
    <location>
        <begin position="98"/>
        <end position="122"/>
    </location>
</feature>
<protein>
    <submittedName>
        <fullName evidence="7">HECT-type E3 ubiquitin transferase TRIP12</fullName>
    </submittedName>
</protein>
<feature type="compositionally biased region" description="Basic and acidic residues" evidence="3">
    <location>
        <begin position="248"/>
        <end position="261"/>
    </location>
</feature>
<feature type="region of interest" description="Disordered" evidence="3">
    <location>
        <begin position="332"/>
        <end position="431"/>
    </location>
</feature>
<dbReference type="GO" id="GO:0042327">
    <property type="term" value="P:positive regulation of phosphorylation"/>
    <property type="evidence" value="ECO:0007669"/>
    <property type="project" value="TreeGrafter"/>
</dbReference>
<evidence type="ECO:0000256" key="1">
    <source>
        <dbReference type="ARBA" id="ARBA00004496"/>
    </source>
</evidence>
<feature type="compositionally biased region" description="Acidic residues" evidence="3">
    <location>
        <begin position="50"/>
        <end position="66"/>
    </location>
</feature>
<organism evidence="7">
    <name type="scientific">Schistocephalus solidus</name>
    <name type="common">Tapeworm</name>
    <dbReference type="NCBI Taxonomy" id="70667"/>
    <lineage>
        <taxon>Eukaryota</taxon>
        <taxon>Metazoa</taxon>
        <taxon>Spiralia</taxon>
        <taxon>Lophotrochozoa</taxon>
        <taxon>Platyhelminthes</taxon>
        <taxon>Cestoda</taxon>
        <taxon>Eucestoda</taxon>
        <taxon>Diphyllobothriidea</taxon>
        <taxon>Diphyllobothriidae</taxon>
        <taxon>Schistocephalus</taxon>
    </lineage>
</organism>
<dbReference type="PANTHER" id="PTHR21637">
    <property type="entry name" value="BTB/POZ DOMAIN-CONTAINING PROTEIN 10-RELATED"/>
    <property type="match status" value="1"/>
</dbReference>
<keyword evidence="6" id="KW-1185">Reference proteome</keyword>
<reference evidence="5 6" key="2">
    <citation type="submission" date="2018-11" db="EMBL/GenBank/DDBJ databases">
        <authorList>
            <consortium name="Pathogen Informatics"/>
        </authorList>
    </citation>
    <scope>NUCLEOTIDE SEQUENCE [LARGE SCALE GENOMIC DNA]</scope>
    <source>
        <strain evidence="5 6">NST_G2</strain>
    </source>
</reference>
<dbReference type="GO" id="GO:0005737">
    <property type="term" value="C:cytoplasm"/>
    <property type="evidence" value="ECO:0007669"/>
    <property type="project" value="UniProtKB-SubCell"/>
</dbReference>
<feature type="compositionally biased region" description="Basic residues" evidence="3">
    <location>
        <begin position="344"/>
        <end position="363"/>
    </location>
</feature>
<dbReference type="InterPro" id="IPR039886">
    <property type="entry name" value="BTBD10/KCTD20"/>
</dbReference>
<dbReference type="Pfam" id="PF16017">
    <property type="entry name" value="BTB_3"/>
    <property type="match status" value="2"/>
</dbReference>
<evidence type="ECO:0000259" key="4">
    <source>
        <dbReference type="Pfam" id="PF16017"/>
    </source>
</evidence>
<feature type="compositionally biased region" description="Low complexity" evidence="3">
    <location>
        <begin position="332"/>
        <end position="341"/>
    </location>
</feature>
<evidence type="ECO:0000256" key="3">
    <source>
        <dbReference type="SAM" id="MobiDB-lite"/>
    </source>
</evidence>
<keyword evidence="2" id="KW-0963">Cytoplasm</keyword>
<evidence type="ECO:0000256" key="2">
    <source>
        <dbReference type="ARBA" id="ARBA00022490"/>
    </source>
</evidence>
<feature type="compositionally biased region" description="Polar residues" evidence="3">
    <location>
        <begin position="112"/>
        <end position="122"/>
    </location>
</feature>
<feature type="compositionally biased region" description="Low complexity" evidence="3">
    <location>
        <begin position="403"/>
        <end position="417"/>
    </location>
</feature>
<reference evidence="7" key="1">
    <citation type="submission" date="2016-06" db="UniProtKB">
        <authorList>
            <consortium name="WormBaseParasite"/>
        </authorList>
    </citation>
    <scope>IDENTIFICATION</scope>
</reference>
<dbReference type="EMBL" id="UYSU01042190">
    <property type="protein sequence ID" value="VDM03630.1"/>
    <property type="molecule type" value="Genomic_DNA"/>
</dbReference>
<dbReference type="OrthoDB" id="6278126at2759"/>
<comment type="subcellular location">
    <subcellularLocation>
        <location evidence="1">Cytoplasm</location>
    </subcellularLocation>
</comment>
<dbReference type="PANTHER" id="PTHR21637:SF0">
    <property type="entry name" value="AT10158P"/>
    <property type="match status" value="1"/>
</dbReference>
<dbReference type="SUPFAM" id="SSF54695">
    <property type="entry name" value="POZ domain"/>
    <property type="match status" value="1"/>
</dbReference>
<accession>A0A183TL96</accession>
<dbReference type="InterPro" id="IPR011333">
    <property type="entry name" value="SKP1/BTB/POZ_sf"/>
</dbReference>
<evidence type="ECO:0000313" key="5">
    <source>
        <dbReference type="EMBL" id="VDM03630.1"/>
    </source>
</evidence>
<dbReference type="InterPro" id="IPR039885">
    <property type="entry name" value="BTBD10/KCTD20_BTB/POZ"/>
</dbReference>
<dbReference type="WBParaSite" id="SSLN_0001789901-mRNA-1">
    <property type="protein sequence ID" value="SSLN_0001789901-mRNA-1"/>
    <property type="gene ID" value="SSLN_0001789901"/>
</dbReference>
<dbReference type="AlphaFoldDB" id="A0A183TL96"/>
<dbReference type="Proteomes" id="UP000275846">
    <property type="component" value="Unassembled WGS sequence"/>
</dbReference>
<evidence type="ECO:0000313" key="7">
    <source>
        <dbReference type="WBParaSite" id="SSLN_0001789901-mRNA-1"/>
    </source>
</evidence>
<gene>
    <name evidence="5" type="ORF">SSLN_LOCUS17244</name>
</gene>
<evidence type="ECO:0000313" key="6">
    <source>
        <dbReference type="Proteomes" id="UP000275846"/>
    </source>
</evidence>
<name>A0A183TL96_SCHSO</name>
<feature type="region of interest" description="Disordered" evidence="3">
    <location>
        <begin position="246"/>
        <end position="270"/>
    </location>
</feature>
<feature type="region of interest" description="Disordered" evidence="3">
    <location>
        <begin position="27"/>
        <end position="81"/>
    </location>
</feature>
<proteinExistence type="predicted"/>
<feature type="domain" description="BTBD10/KCTD20 BTB/POZ" evidence="4">
    <location>
        <begin position="490"/>
        <end position="525"/>
    </location>
</feature>
<feature type="domain" description="BTBD10/KCTD20 BTB/POZ" evidence="4">
    <location>
        <begin position="672"/>
        <end position="711"/>
    </location>
</feature>
<feature type="region of interest" description="Disordered" evidence="3">
    <location>
        <begin position="175"/>
        <end position="195"/>
    </location>
</feature>